<feature type="non-terminal residue" evidence="13">
    <location>
        <position position="1"/>
    </location>
</feature>
<dbReference type="FunFam" id="3.10.100.10:FF:000011">
    <property type="entry name" value="Aggrecan core protein"/>
    <property type="match status" value="1"/>
</dbReference>
<evidence type="ECO:0000256" key="8">
    <source>
        <dbReference type="ARBA" id="ARBA00023319"/>
    </source>
</evidence>
<comment type="caution">
    <text evidence="10">Lacks conserved residue(s) required for the propagation of feature annotation.</text>
</comment>
<dbReference type="PANTHER" id="PTHR22804">
    <property type="entry name" value="AGGRECAN/VERSICAN PROTEOGLYCAN"/>
    <property type="match status" value="1"/>
</dbReference>
<dbReference type="InterPro" id="IPR000538">
    <property type="entry name" value="Link_dom"/>
</dbReference>
<dbReference type="GO" id="GO:0007417">
    <property type="term" value="P:central nervous system development"/>
    <property type="evidence" value="ECO:0007669"/>
    <property type="project" value="TreeGrafter"/>
</dbReference>
<evidence type="ECO:0000256" key="1">
    <source>
        <dbReference type="ARBA" id="ARBA00004613"/>
    </source>
</evidence>
<dbReference type="GO" id="GO:0005615">
    <property type="term" value="C:extracellular space"/>
    <property type="evidence" value="ECO:0007669"/>
    <property type="project" value="TreeGrafter"/>
</dbReference>
<feature type="disulfide bond" evidence="10">
    <location>
        <begin position="105"/>
        <end position="126"/>
    </location>
</feature>
<keyword evidence="6 10" id="KW-1015">Disulfide bond</keyword>
<keyword evidence="7" id="KW-0325">Glycoprotein</keyword>
<dbReference type="GO" id="GO:0001501">
    <property type="term" value="P:skeletal system development"/>
    <property type="evidence" value="ECO:0007669"/>
    <property type="project" value="TreeGrafter"/>
</dbReference>
<keyword evidence="4" id="KW-0677">Repeat</keyword>
<feature type="domain" description="Link" evidence="12">
    <location>
        <begin position="59"/>
        <end position="154"/>
    </location>
</feature>
<comment type="subcellular location">
    <subcellularLocation>
        <location evidence="1">Secreted</location>
    </subcellularLocation>
</comment>
<reference evidence="13" key="1">
    <citation type="journal article" date="2014" name="Nature">
        <title>Elephant shark genome provides unique insights into gnathostome evolution.</title>
        <authorList>
            <consortium name="International Elephant Shark Genome Sequencing Consortium"/>
            <person name="Venkatesh B."/>
            <person name="Lee A.P."/>
            <person name="Ravi V."/>
            <person name="Maurya A.K."/>
            <person name="Lian M.M."/>
            <person name="Swann J.B."/>
            <person name="Ohta Y."/>
            <person name="Flajnik M.F."/>
            <person name="Sutoh Y."/>
            <person name="Kasahara M."/>
            <person name="Hoon S."/>
            <person name="Gangu V."/>
            <person name="Roy S.W."/>
            <person name="Irimia M."/>
            <person name="Korzh V."/>
            <person name="Kondrychyn I."/>
            <person name="Lim Z.W."/>
            <person name="Tay B.H."/>
            <person name="Tohari S."/>
            <person name="Kong K.W."/>
            <person name="Ho S."/>
            <person name="Lorente-Galdos B."/>
            <person name="Quilez J."/>
            <person name="Marques-Bonet T."/>
            <person name="Raney B.J."/>
            <person name="Ingham P.W."/>
            <person name="Tay A."/>
            <person name="Hillier L.W."/>
            <person name="Minx P."/>
            <person name="Boehm T."/>
            <person name="Wilson R.K."/>
            <person name="Brenner S."/>
            <person name="Warren W.C."/>
        </authorList>
    </citation>
    <scope>NUCLEOTIDE SEQUENCE</scope>
    <source>
        <tissue evidence="13">Brain</tissue>
    </source>
</reference>
<feature type="domain" description="Link" evidence="12">
    <location>
        <begin position="156"/>
        <end position="255"/>
    </location>
</feature>
<accession>V9NEH6</accession>
<dbReference type="PROSITE" id="PS00290">
    <property type="entry name" value="IG_MHC"/>
    <property type="match status" value="1"/>
</dbReference>
<keyword evidence="8" id="KW-0393">Immunoglobulin domain</keyword>
<dbReference type="InterPro" id="IPR016186">
    <property type="entry name" value="C-type_lectin-like/link_sf"/>
</dbReference>
<dbReference type="PANTHER" id="PTHR22804:SF41">
    <property type="entry name" value="BREVICAN CORE PROTEIN"/>
    <property type="match status" value="1"/>
</dbReference>
<evidence type="ECO:0000256" key="11">
    <source>
        <dbReference type="SAM" id="MobiDB-lite"/>
    </source>
</evidence>
<protein>
    <recommendedName>
        <fullName evidence="9">Brevican core protein</fullName>
    </recommendedName>
</protein>
<proteinExistence type="evidence at transcript level"/>
<keyword evidence="3" id="KW-0732">Signal</keyword>
<evidence type="ECO:0000313" key="13">
    <source>
        <dbReference type="EMBL" id="AGN91175.1"/>
    </source>
</evidence>
<dbReference type="SUPFAM" id="SSF48726">
    <property type="entry name" value="Immunoglobulin"/>
    <property type="match status" value="1"/>
</dbReference>
<dbReference type="InterPro" id="IPR013783">
    <property type="entry name" value="Ig-like_fold"/>
</dbReference>
<dbReference type="SMART" id="SM00445">
    <property type="entry name" value="LINK"/>
    <property type="match status" value="2"/>
</dbReference>
<keyword evidence="5" id="KW-0654">Proteoglycan</keyword>
<evidence type="ECO:0000256" key="9">
    <source>
        <dbReference type="ARBA" id="ARBA00044100"/>
    </source>
</evidence>
<feature type="region of interest" description="Disordered" evidence="11">
    <location>
        <begin position="277"/>
        <end position="302"/>
    </location>
</feature>
<evidence type="ECO:0000256" key="4">
    <source>
        <dbReference type="ARBA" id="ARBA00022737"/>
    </source>
</evidence>
<feature type="non-terminal residue" evidence="13">
    <location>
        <position position="302"/>
    </location>
</feature>
<evidence type="ECO:0000256" key="6">
    <source>
        <dbReference type="ARBA" id="ARBA00023157"/>
    </source>
</evidence>
<evidence type="ECO:0000256" key="5">
    <source>
        <dbReference type="ARBA" id="ARBA00022974"/>
    </source>
</evidence>
<evidence type="ECO:0000256" key="10">
    <source>
        <dbReference type="PROSITE-ProRule" id="PRU00323"/>
    </source>
</evidence>
<dbReference type="SUPFAM" id="SSF56436">
    <property type="entry name" value="C-type lectin-like"/>
    <property type="match status" value="2"/>
</dbReference>
<dbReference type="GO" id="GO:0072534">
    <property type="term" value="C:perineuronal net"/>
    <property type="evidence" value="ECO:0007669"/>
    <property type="project" value="TreeGrafter"/>
</dbReference>
<dbReference type="AlphaFoldDB" id="V9NEH6"/>
<organism evidence="13">
    <name type="scientific">Callorhinchus milii</name>
    <name type="common">Ghost shark</name>
    <dbReference type="NCBI Taxonomy" id="7868"/>
    <lineage>
        <taxon>Eukaryota</taxon>
        <taxon>Metazoa</taxon>
        <taxon>Chordata</taxon>
        <taxon>Craniata</taxon>
        <taxon>Vertebrata</taxon>
        <taxon>Chondrichthyes</taxon>
        <taxon>Holocephali</taxon>
        <taxon>Chimaeriformes</taxon>
        <taxon>Callorhinchidae</taxon>
        <taxon>Callorhinchus</taxon>
    </lineage>
</organism>
<keyword evidence="2" id="KW-0964">Secreted</keyword>
<dbReference type="GO" id="GO:0045202">
    <property type="term" value="C:synapse"/>
    <property type="evidence" value="ECO:0007669"/>
    <property type="project" value="TreeGrafter"/>
</dbReference>
<evidence type="ECO:0000256" key="2">
    <source>
        <dbReference type="ARBA" id="ARBA00022525"/>
    </source>
</evidence>
<dbReference type="Gene3D" id="3.10.100.10">
    <property type="entry name" value="Mannose-Binding Protein A, subunit A"/>
    <property type="match status" value="2"/>
</dbReference>
<evidence type="ECO:0000256" key="7">
    <source>
        <dbReference type="ARBA" id="ARBA00023180"/>
    </source>
</evidence>
<name>V9NEH6_CALMI</name>
<sequence>KVGEGYGGRARLPAYPRSHTDLSLRLRALRSNESGIYRCEVQHGLEDSQDIVRVRVKGVVFHYRSGSTRYGLTFAGARQRCADIHGHMASPEQLAAAYASGYEQCDAGWLSDQTVRYPIHNPRPGCYGDMDGYPGVRNYGKQDPEDMYDVYCYVEDLEGEVFGSSAEKLSLAQARTYCEELGAELASPGQLYAAWNAGLDHCSPGWLVDGSVRYPIVEPTEKCGGNVSGIKTVYAFRNQTGFPPPDALYDAFCFLGDAELLRVSDRYWDADYESERFPDGTAAEGSRDEEGVQRALEVRSQV</sequence>
<dbReference type="InterPro" id="IPR016187">
    <property type="entry name" value="CTDL_fold"/>
</dbReference>
<gene>
    <name evidence="13" type="primary">BCAN</name>
</gene>
<evidence type="ECO:0000256" key="3">
    <source>
        <dbReference type="ARBA" id="ARBA00022729"/>
    </source>
</evidence>
<dbReference type="GO" id="GO:0005540">
    <property type="term" value="F:hyaluronic acid binding"/>
    <property type="evidence" value="ECO:0007669"/>
    <property type="project" value="InterPro"/>
</dbReference>
<dbReference type="PROSITE" id="PS50963">
    <property type="entry name" value="LINK_2"/>
    <property type="match status" value="2"/>
</dbReference>
<dbReference type="InterPro" id="IPR003006">
    <property type="entry name" value="Ig/MHC_CS"/>
</dbReference>
<dbReference type="GO" id="GO:0007155">
    <property type="term" value="P:cell adhesion"/>
    <property type="evidence" value="ECO:0007669"/>
    <property type="project" value="InterPro"/>
</dbReference>
<dbReference type="EMBL" id="KC707909">
    <property type="protein sequence ID" value="AGN91175.1"/>
    <property type="molecule type" value="mRNA"/>
</dbReference>
<dbReference type="PROSITE" id="PS01241">
    <property type="entry name" value="LINK_1"/>
    <property type="match status" value="2"/>
</dbReference>
<dbReference type="InterPro" id="IPR050691">
    <property type="entry name" value="Hyaluronan_bind_Proteoglycan"/>
</dbReference>
<dbReference type="GO" id="GO:0010001">
    <property type="term" value="P:glial cell differentiation"/>
    <property type="evidence" value="ECO:0007669"/>
    <property type="project" value="TreeGrafter"/>
</dbReference>
<dbReference type="Gene3D" id="2.60.40.10">
    <property type="entry name" value="Immunoglobulins"/>
    <property type="match status" value="1"/>
</dbReference>
<dbReference type="PRINTS" id="PR01265">
    <property type="entry name" value="LINKMODULE"/>
</dbReference>
<dbReference type="CDD" id="cd03517">
    <property type="entry name" value="Link_domain_CSPGs_modules_1_3"/>
    <property type="match status" value="1"/>
</dbReference>
<dbReference type="InterPro" id="IPR036179">
    <property type="entry name" value="Ig-like_dom_sf"/>
</dbReference>
<dbReference type="GO" id="GO:0002052">
    <property type="term" value="P:positive regulation of neuroblast proliferation"/>
    <property type="evidence" value="ECO:0007669"/>
    <property type="project" value="TreeGrafter"/>
</dbReference>
<feature type="disulfide bond" evidence="10">
    <location>
        <begin position="202"/>
        <end position="223"/>
    </location>
</feature>
<dbReference type="FunFam" id="3.10.100.10:FF:000002">
    <property type="entry name" value="Hyaluronan proteoglycan link protein 1"/>
    <property type="match status" value="1"/>
</dbReference>
<evidence type="ECO:0000259" key="12">
    <source>
        <dbReference type="PROSITE" id="PS50963"/>
    </source>
</evidence>
<dbReference type="Pfam" id="PF00193">
    <property type="entry name" value="Xlink"/>
    <property type="match status" value="2"/>
</dbReference>